<dbReference type="GO" id="GO:0006596">
    <property type="term" value="P:polyamine biosynthetic process"/>
    <property type="evidence" value="ECO:0007669"/>
    <property type="project" value="UniProtKB-UniRule"/>
</dbReference>
<evidence type="ECO:0000256" key="2">
    <source>
        <dbReference type="ARBA" id="ARBA00022679"/>
    </source>
</evidence>
<evidence type="ECO:0000313" key="7">
    <source>
        <dbReference type="EMBL" id="THF60403.1"/>
    </source>
</evidence>
<sequence length="264" mass="28686">MARRGDGAPFVVDTHGRRTLQFDGTIIQSEMDLAAPDALELAYTRTMMGFLLFQPAPRHILMIGLGGGSLAKYCLRRLPDTRFTAVEIDPAVIALRDTFGIPPDDERFSVVCADGAAYVRESADTPDVLLVDGFGPGGQARELCSAGFYDDCHTLLADGGLLVANLWSGDSRYGLYAARLRDCFEHRMVVVRAEDDGNRVAFAFKGGRFPPGRAQLLARSRALADAHPVGLPALAQRMQGRLEQRGTHPDDSAPASIRAARRRS</sequence>
<feature type="compositionally biased region" description="Basic and acidic residues" evidence="5">
    <location>
        <begin position="242"/>
        <end position="251"/>
    </location>
</feature>
<dbReference type="OrthoDB" id="117774at2"/>
<dbReference type="InterPro" id="IPR030374">
    <property type="entry name" value="PABS"/>
</dbReference>
<gene>
    <name evidence="7" type="ORF">E6O51_13860</name>
</gene>
<accession>A0A4S4AMX0</accession>
<dbReference type="GO" id="GO:0016740">
    <property type="term" value="F:transferase activity"/>
    <property type="evidence" value="ECO:0007669"/>
    <property type="project" value="UniProtKB-UniRule"/>
</dbReference>
<dbReference type="SUPFAM" id="SSF53335">
    <property type="entry name" value="S-adenosyl-L-methionine-dependent methyltransferases"/>
    <property type="match status" value="1"/>
</dbReference>
<dbReference type="Pfam" id="PF01564">
    <property type="entry name" value="Spermine_synth"/>
    <property type="match status" value="1"/>
</dbReference>
<dbReference type="PROSITE" id="PS51006">
    <property type="entry name" value="PABS_2"/>
    <property type="match status" value="1"/>
</dbReference>
<evidence type="ECO:0000256" key="5">
    <source>
        <dbReference type="SAM" id="MobiDB-lite"/>
    </source>
</evidence>
<evidence type="ECO:0000259" key="6">
    <source>
        <dbReference type="PROSITE" id="PS51006"/>
    </source>
</evidence>
<evidence type="ECO:0000256" key="1">
    <source>
        <dbReference type="ARBA" id="ARBA00007867"/>
    </source>
</evidence>
<organism evidence="7 8">
    <name type="scientific">Pseudothauera rhizosphaerae</name>
    <dbReference type="NCBI Taxonomy" id="2565932"/>
    <lineage>
        <taxon>Bacteria</taxon>
        <taxon>Pseudomonadati</taxon>
        <taxon>Pseudomonadota</taxon>
        <taxon>Betaproteobacteria</taxon>
        <taxon>Rhodocyclales</taxon>
        <taxon>Zoogloeaceae</taxon>
        <taxon>Pseudothauera</taxon>
    </lineage>
</organism>
<name>A0A4S4AMX0_9RHOO</name>
<dbReference type="PANTHER" id="PTHR43317:SF1">
    <property type="entry name" value="THERMOSPERMINE SYNTHASE ACAULIS5"/>
    <property type="match status" value="1"/>
</dbReference>
<dbReference type="Gene3D" id="3.40.50.150">
    <property type="entry name" value="Vaccinia Virus protein VP39"/>
    <property type="match status" value="1"/>
</dbReference>
<protein>
    <submittedName>
        <fullName evidence="7">Transferase</fullName>
    </submittedName>
</protein>
<dbReference type="CDD" id="cd02440">
    <property type="entry name" value="AdoMet_MTases"/>
    <property type="match status" value="1"/>
</dbReference>
<evidence type="ECO:0000313" key="8">
    <source>
        <dbReference type="Proteomes" id="UP000307956"/>
    </source>
</evidence>
<feature type="active site" description="Proton acceptor" evidence="4">
    <location>
        <position position="132"/>
    </location>
</feature>
<dbReference type="InterPro" id="IPR029063">
    <property type="entry name" value="SAM-dependent_MTases_sf"/>
</dbReference>
<keyword evidence="3 4" id="KW-0620">Polyamine biosynthesis</keyword>
<keyword evidence="8" id="KW-1185">Reference proteome</keyword>
<keyword evidence="2 4" id="KW-0808">Transferase</keyword>
<dbReference type="PANTHER" id="PTHR43317">
    <property type="entry name" value="THERMOSPERMINE SYNTHASE ACAULIS5"/>
    <property type="match status" value="1"/>
</dbReference>
<comment type="similarity">
    <text evidence="1">Belongs to the spermidine/spermine synthase family.</text>
</comment>
<evidence type="ECO:0000256" key="4">
    <source>
        <dbReference type="PROSITE-ProRule" id="PRU00354"/>
    </source>
</evidence>
<dbReference type="AlphaFoldDB" id="A0A4S4AMX0"/>
<proteinExistence type="inferred from homology"/>
<reference evidence="7 8" key="1">
    <citation type="submission" date="2019-04" db="EMBL/GenBank/DDBJ databases">
        <title>Azoarcus rhizosphaerae sp. nov. isolated from rhizosphere of Ficus religiosa.</title>
        <authorList>
            <person name="Lin S.-Y."/>
            <person name="Hameed A."/>
            <person name="Hsu Y.-H."/>
            <person name="Young C.-C."/>
        </authorList>
    </citation>
    <scope>NUCLEOTIDE SEQUENCE [LARGE SCALE GENOMIC DNA]</scope>
    <source>
        <strain evidence="7 8">CC-YHH848</strain>
    </source>
</reference>
<feature type="region of interest" description="Disordered" evidence="5">
    <location>
        <begin position="242"/>
        <end position="264"/>
    </location>
</feature>
<dbReference type="EMBL" id="SSOD01000011">
    <property type="protein sequence ID" value="THF60403.1"/>
    <property type="molecule type" value="Genomic_DNA"/>
</dbReference>
<dbReference type="Proteomes" id="UP000307956">
    <property type="component" value="Unassembled WGS sequence"/>
</dbReference>
<feature type="domain" description="PABS" evidence="6">
    <location>
        <begin position="1"/>
        <end position="209"/>
    </location>
</feature>
<evidence type="ECO:0000256" key="3">
    <source>
        <dbReference type="ARBA" id="ARBA00023115"/>
    </source>
</evidence>
<comment type="caution">
    <text evidence="7">The sequence shown here is derived from an EMBL/GenBank/DDBJ whole genome shotgun (WGS) entry which is preliminary data.</text>
</comment>